<feature type="binding site" evidence="7">
    <location>
        <position position="116"/>
    </location>
    <ligand>
        <name>5-amino-6-(D-ribitylamino)uracil</name>
        <dbReference type="ChEBI" id="CHEBI:15934"/>
    </ligand>
</feature>
<dbReference type="RefSeq" id="WP_112432063.1">
    <property type="nucleotide sequence ID" value="NZ_MCIF01000002.1"/>
</dbReference>
<comment type="catalytic activity">
    <reaction evidence="6 7">
        <text>(2S)-2-hydroxy-3-oxobutyl phosphate + 5-amino-6-(D-ribitylamino)uracil = 6,7-dimethyl-8-(1-D-ribityl)lumazine + phosphate + 2 H2O + H(+)</text>
        <dbReference type="Rhea" id="RHEA:26152"/>
        <dbReference type="ChEBI" id="CHEBI:15377"/>
        <dbReference type="ChEBI" id="CHEBI:15378"/>
        <dbReference type="ChEBI" id="CHEBI:15934"/>
        <dbReference type="ChEBI" id="CHEBI:43474"/>
        <dbReference type="ChEBI" id="CHEBI:58201"/>
        <dbReference type="ChEBI" id="CHEBI:58830"/>
        <dbReference type="EC" id="2.5.1.78"/>
    </reaction>
</comment>
<feature type="binding site" evidence="7">
    <location>
        <begin position="88"/>
        <end position="89"/>
    </location>
    <ligand>
        <name>(2S)-2-hydroxy-3-oxobutyl phosphate</name>
        <dbReference type="ChEBI" id="CHEBI:58830"/>
    </ligand>
</feature>
<dbReference type="GO" id="GO:0000906">
    <property type="term" value="F:6,7-dimethyl-8-ribityllumazine synthase activity"/>
    <property type="evidence" value="ECO:0007669"/>
    <property type="project" value="UniProtKB-UniRule"/>
</dbReference>
<dbReference type="GO" id="GO:0009349">
    <property type="term" value="C:riboflavin synthase complex"/>
    <property type="evidence" value="ECO:0007669"/>
    <property type="project" value="UniProtKB-UniRule"/>
</dbReference>
<comment type="function">
    <text evidence="7">Catalyzes the formation of 6,7-dimethyl-8-ribityllumazine by condensation of 5-amino-6-(D-ribitylamino)uracil with 3,4-dihydroxy-2-butanone 4-phosphate. This is the penultimate step in the biosynthesis of riboflavin.</text>
</comment>
<dbReference type="Pfam" id="PF00885">
    <property type="entry name" value="DMRL_synthase"/>
    <property type="match status" value="1"/>
</dbReference>
<dbReference type="CDD" id="cd09209">
    <property type="entry name" value="Lumazine_synthase-I"/>
    <property type="match status" value="1"/>
</dbReference>
<dbReference type="InterPro" id="IPR036467">
    <property type="entry name" value="LS/RS_sf"/>
</dbReference>
<protein>
    <recommendedName>
        <fullName evidence="3 7">6,7-dimethyl-8-ribityllumazine synthase</fullName>
        <shortName evidence="7">DMRL synthase</shortName>
        <shortName evidence="7">LS</shortName>
        <shortName evidence="7">Lumazine synthase</shortName>
        <ecNumber evidence="3 7">2.5.1.78</ecNumber>
    </recommendedName>
</protein>
<evidence type="ECO:0000256" key="5">
    <source>
        <dbReference type="ARBA" id="ARBA00022679"/>
    </source>
</evidence>
<feature type="binding site" evidence="7">
    <location>
        <position position="25"/>
    </location>
    <ligand>
        <name>5-amino-6-(D-ribitylamino)uracil</name>
        <dbReference type="ChEBI" id="CHEBI:15934"/>
    </ligand>
</feature>
<dbReference type="GO" id="GO:0009231">
    <property type="term" value="P:riboflavin biosynthetic process"/>
    <property type="evidence" value="ECO:0007669"/>
    <property type="project" value="UniProtKB-UniRule"/>
</dbReference>
<dbReference type="InterPro" id="IPR034964">
    <property type="entry name" value="LS"/>
</dbReference>
<comment type="pathway">
    <text evidence="1 7">Cofactor biosynthesis; riboflavin biosynthesis; riboflavin from 2-hydroxy-3-oxobutyl phosphate and 5-amino-6-(D-ribitylamino)uracil: step 1/2.</text>
</comment>
<gene>
    <name evidence="7" type="primary">ribH</name>
    <name evidence="8" type="ORF">A4R35_18705</name>
</gene>
<comment type="similarity">
    <text evidence="2 7">Belongs to the DMRL synthase family.</text>
</comment>
<organism evidence="8 9">
    <name type="scientific">Thermogemmatispora tikiterensis</name>
    <dbReference type="NCBI Taxonomy" id="1825093"/>
    <lineage>
        <taxon>Bacteria</taxon>
        <taxon>Bacillati</taxon>
        <taxon>Chloroflexota</taxon>
        <taxon>Ktedonobacteria</taxon>
        <taxon>Thermogemmatisporales</taxon>
        <taxon>Thermogemmatisporaceae</taxon>
        <taxon>Thermogemmatispora</taxon>
    </lineage>
</organism>
<sequence length="175" mass="18946">MSEAISAEERPDGRGLRIALAVARYHPQITGAMQETARRSLIAHGVAEEDIDIWQAPGSFELPLLAQTLAASRRYDAIICLGCVMKGETRHDVLVGDAAAQGIQRVALDSGLPVIFGVICAANRLQAQERIPRAAECALAAIELVSTLRRVRHPGAMHVCRHDQQDMVSTSERSS</sequence>
<evidence type="ECO:0000256" key="1">
    <source>
        <dbReference type="ARBA" id="ARBA00004917"/>
    </source>
</evidence>
<evidence type="ECO:0000313" key="8">
    <source>
        <dbReference type="EMBL" id="RAQ97575.1"/>
    </source>
</evidence>
<dbReference type="PANTHER" id="PTHR21058">
    <property type="entry name" value="6,7-DIMETHYL-8-RIBITYLLUMAZINE SYNTHASE DMRL SYNTHASE LUMAZINE SYNTHASE"/>
    <property type="match status" value="1"/>
</dbReference>
<comment type="caution">
    <text evidence="8">The sequence shown here is derived from an EMBL/GenBank/DDBJ whole genome shotgun (WGS) entry which is preliminary data.</text>
</comment>
<dbReference type="Proteomes" id="UP000248706">
    <property type="component" value="Unassembled WGS sequence"/>
</dbReference>
<feature type="binding site" evidence="7">
    <location>
        <begin position="83"/>
        <end position="85"/>
    </location>
    <ligand>
        <name>5-amino-6-(D-ribitylamino)uracil</name>
        <dbReference type="ChEBI" id="CHEBI:15934"/>
    </ligand>
</feature>
<dbReference type="EC" id="2.5.1.78" evidence="3 7"/>
<evidence type="ECO:0000256" key="7">
    <source>
        <dbReference type="HAMAP-Rule" id="MF_00178"/>
    </source>
</evidence>
<dbReference type="InterPro" id="IPR002180">
    <property type="entry name" value="LS/RS"/>
</dbReference>
<dbReference type="UniPathway" id="UPA00275">
    <property type="reaction ID" value="UER00404"/>
</dbReference>
<feature type="binding site" evidence="7">
    <location>
        <position position="130"/>
    </location>
    <ligand>
        <name>(2S)-2-hydroxy-3-oxobutyl phosphate</name>
        <dbReference type="ChEBI" id="CHEBI:58830"/>
    </ligand>
</feature>
<evidence type="ECO:0000256" key="6">
    <source>
        <dbReference type="ARBA" id="ARBA00048785"/>
    </source>
</evidence>
<dbReference type="Gene3D" id="3.40.50.960">
    <property type="entry name" value="Lumazine/riboflavin synthase"/>
    <property type="match status" value="1"/>
</dbReference>
<evidence type="ECO:0000256" key="4">
    <source>
        <dbReference type="ARBA" id="ARBA00022619"/>
    </source>
</evidence>
<reference evidence="8 9" key="1">
    <citation type="submission" date="2016-08" db="EMBL/GenBank/DDBJ databases">
        <title>Analysis of Carbohydrate Active Enzymes in Thermogemmatispora T81 Reveals Carbohydrate Degradation Ability.</title>
        <authorList>
            <person name="Tomazini A."/>
            <person name="Lal S."/>
            <person name="Stott M."/>
            <person name="Henrissat B."/>
            <person name="Polikarpov I."/>
            <person name="Sparling R."/>
            <person name="Levin D.B."/>
        </authorList>
    </citation>
    <scope>NUCLEOTIDE SEQUENCE [LARGE SCALE GENOMIC DNA]</scope>
    <source>
        <strain evidence="8 9">T81</strain>
    </source>
</reference>
<feature type="binding site" evidence="7">
    <location>
        <begin position="59"/>
        <end position="61"/>
    </location>
    <ligand>
        <name>5-amino-6-(D-ribitylamino)uracil</name>
        <dbReference type="ChEBI" id="CHEBI:15934"/>
    </ligand>
</feature>
<evidence type="ECO:0000256" key="2">
    <source>
        <dbReference type="ARBA" id="ARBA00007424"/>
    </source>
</evidence>
<dbReference type="EMBL" id="MCIF01000002">
    <property type="protein sequence ID" value="RAQ97575.1"/>
    <property type="molecule type" value="Genomic_DNA"/>
</dbReference>
<dbReference type="HAMAP" id="MF_00178">
    <property type="entry name" value="Lumazine_synth"/>
    <property type="match status" value="1"/>
</dbReference>
<accession>A0A328VTY3</accession>
<dbReference type="OrthoDB" id="9809709at2"/>
<dbReference type="AlphaFoldDB" id="A0A328VTY3"/>
<keyword evidence="4 7" id="KW-0686">Riboflavin biosynthesis</keyword>
<dbReference type="SUPFAM" id="SSF52121">
    <property type="entry name" value="Lumazine synthase"/>
    <property type="match status" value="1"/>
</dbReference>
<name>A0A328VTY3_9CHLR</name>
<keyword evidence="9" id="KW-1185">Reference proteome</keyword>
<evidence type="ECO:0000313" key="9">
    <source>
        <dbReference type="Proteomes" id="UP000248706"/>
    </source>
</evidence>
<dbReference type="PANTHER" id="PTHR21058:SF0">
    <property type="entry name" value="6,7-DIMETHYL-8-RIBITYLLUMAZINE SYNTHASE"/>
    <property type="match status" value="1"/>
</dbReference>
<proteinExistence type="inferred from homology"/>
<keyword evidence="5 7" id="KW-0808">Transferase</keyword>
<evidence type="ECO:0000256" key="3">
    <source>
        <dbReference type="ARBA" id="ARBA00012664"/>
    </source>
</evidence>
<feature type="active site" description="Proton donor" evidence="7">
    <location>
        <position position="91"/>
    </location>
</feature>
<dbReference type="NCBIfam" id="TIGR00114">
    <property type="entry name" value="lumazine-synth"/>
    <property type="match status" value="1"/>
</dbReference>